<dbReference type="AlphaFoldDB" id="A0A1A6A279"/>
<dbReference type="Proteomes" id="UP000078595">
    <property type="component" value="Chromosome 6"/>
</dbReference>
<gene>
    <name evidence="1" type="ORF">I303_04991</name>
    <name evidence="2" type="ORF">I303_105566</name>
</gene>
<dbReference type="GeneID" id="28968690"/>
<reference evidence="2" key="3">
    <citation type="submission" date="2024-02" db="EMBL/GenBank/DDBJ databases">
        <title>Comparative genomics of Cryptococcus and Kwoniella reveals pathogenesis evolution and contrasting modes of karyotype evolution via chromosome fusion or intercentromeric recombination.</title>
        <authorList>
            <person name="Coelho M.A."/>
            <person name="David-Palma M."/>
            <person name="Shea T."/>
            <person name="Bowers K."/>
            <person name="McGinley-Smith S."/>
            <person name="Mohammad A.W."/>
            <person name="Gnirke A."/>
            <person name="Yurkov A.M."/>
            <person name="Nowrousian M."/>
            <person name="Sun S."/>
            <person name="Cuomo C.A."/>
            <person name="Heitman J."/>
        </authorList>
    </citation>
    <scope>NUCLEOTIDE SEQUENCE</scope>
    <source>
        <strain evidence="2">CBS 10117</strain>
    </source>
</reference>
<evidence type="ECO:0000313" key="1">
    <source>
        <dbReference type="EMBL" id="OBR84134.1"/>
    </source>
</evidence>
<dbReference type="EMBL" id="KI894032">
    <property type="protein sequence ID" value="OBR84134.1"/>
    <property type="molecule type" value="Genomic_DNA"/>
</dbReference>
<evidence type="ECO:0000313" key="2">
    <source>
        <dbReference type="EMBL" id="WWC62968.1"/>
    </source>
</evidence>
<sequence>MASPISDDIDKAYAIRQVSLDKESKKTLTQLLWRSKNEKSTSTFHTSIKLTKDALTDWSGSPEEAYADQEKVDRGVDITFRVPILYSASDKRTETGTQRKFLAITTPPLRMGGWPGAKGLEPTEWSGELSWYELVAEQVSQISTKLVSVDSWKEVIQSLISRCTIL</sequence>
<dbReference type="RefSeq" id="XP_018261976.1">
    <property type="nucleotide sequence ID" value="XM_018408285.1"/>
</dbReference>
<protein>
    <submittedName>
        <fullName evidence="1">Uncharacterized protein</fullName>
    </submittedName>
</protein>
<dbReference type="KEGG" id="kdj:28968690"/>
<proteinExistence type="predicted"/>
<keyword evidence="3" id="KW-1185">Reference proteome</keyword>
<organism evidence="1">
    <name type="scientific">Kwoniella dejecticola CBS 10117</name>
    <dbReference type="NCBI Taxonomy" id="1296121"/>
    <lineage>
        <taxon>Eukaryota</taxon>
        <taxon>Fungi</taxon>
        <taxon>Dikarya</taxon>
        <taxon>Basidiomycota</taxon>
        <taxon>Agaricomycotina</taxon>
        <taxon>Tremellomycetes</taxon>
        <taxon>Tremellales</taxon>
        <taxon>Cryptococcaceae</taxon>
        <taxon>Kwoniella</taxon>
    </lineage>
</organism>
<accession>A0A1A6A279</accession>
<name>A0A1A6A279_9TREE</name>
<evidence type="ECO:0000313" key="3">
    <source>
        <dbReference type="Proteomes" id="UP000078595"/>
    </source>
</evidence>
<dbReference type="EMBL" id="CP144535">
    <property type="protein sequence ID" value="WWC62968.1"/>
    <property type="molecule type" value="Genomic_DNA"/>
</dbReference>
<reference evidence="1" key="1">
    <citation type="submission" date="2013-07" db="EMBL/GenBank/DDBJ databases">
        <title>The Genome Sequence of Cryptococcus dejecticola CBS10117.</title>
        <authorList>
            <consortium name="The Broad Institute Genome Sequencing Platform"/>
            <person name="Cuomo C."/>
            <person name="Litvintseva A."/>
            <person name="Chen Y."/>
            <person name="Heitman J."/>
            <person name="Sun S."/>
            <person name="Springer D."/>
            <person name="Dromer F."/>
            <person name="Young S.K."/>
            <person name="Zeng Q."/>
            <person name="Gargeya S."/>
            <person name="Fitzgerald M."/>
            <person name="Abouelleil A."/>
            <person name="Alvarado L."/>
            <person name="Berlin A.M."/>
            <person name="Chapman S.B."/>
            <person name="Dewar J."/>
            <person name="Goldberg J."/>
            <person name="Griggs A."/>
            <person name="Gujja S."/>
            <person name="Hansen M."/>
            <person name="Howarth C."/>
            <person name="Imamovic A."/>
            <person name="Larimer J."/>
            <person name="McCowan C."/>
            <person name="Murphy C."/>
            <person name="Pearson M."/>
            <person name="Priest M."/>
            <person name="Roberts A."/>
            <person name="Saif S."/>
            <person name="Shea T."/>
            <person name="Sykes S."/>
            <person name="Wortman J."/>
            <person name="Nusbaum C."/>
            <person name="Birren B."/>
        </authorList>
    </citation>
    <scope>NUCLEOTIDE SEQUENCE [LARGE SCALE GENOMIC DNA]</scope>
    <source>
        <strain evidence="1">CBS 10117</strain>
    </source>
</reference>
<reference evidence="2" key="2">
    <citation type="submission" date="2013-07" db="EMBL/GenBank/DDBJ databases">
        <authorList>
            <consortium name="The Broad Institute Genome Sequencing Platform"/>
            <person name="Cuomo C."/>
            <person name="Litvintseva A."/>
            <person name="Chen Y."/>
            <person name="Heitman J."/>
            <person name="Sun S."/>
            <person name="Springer D."/>
            <person name="Dromer F."/>
            <person name="Young S.K."/>
            <person name="Zeng Q."/>
            <person name="Gargeya S."/>
            <person name="Fitzgerald M."/>
            <person name="Abouelleil A."/>
            <person name="Alvarado L."/>
            <person name="Berlin A.M."/>
            <person name="Chapman S.B."/>
            <person name="Dewar J."/>
            <person name="Goldberg J."/>
            <person name="Griggs A."/>
            <person name="Gujja S."/>
            <person name="Hansen M."/>
            <person name="Howarth C."/>
            <person name="Imamovic A."/>
            <person name="Larimer J."/>
            <person name="McCowan C."/>
            <person name="Murphy C."/>
            <person name="Pearson M."/>
            <person name="Priest M."/>
            <person name="Roberts A."/>
            <person name="Saif S."/>
            <person name="Shea T."/>
            <person name="Sykes S."/>
            <person name="Wortman J."/>
            <person name="Nusbaum C."/>
            <person name="Birren B."/>
        </authorList>
    </citation>
    <scope>NUCLEOTIDE SEQUENCE</scope>
    <source>
        <strain evidence="2">CBS 10117</strain>
    </source>
</reference>
<dbReference type="VEuPathDB" id="FungiDB:I303_04991"/>